<evidence type="ECO:0000256" key="1">
    <source>
        <dbReference type="SAM" id="MobiDB-lite"/>
    </source>
</evidence>
<feature type="region of interest" description="Disordered" evidence="1">
    <location>
        <begin position="32"/>
        <end position="79"/>
    </location>
</feature>
<sequence>MQEYMQKNKRKKPLNDFTVEDNRGAWEQIVFERGSNNQSDQPIEGVSISSGKSTPVSNCPLPPRRKENVRGPMNSFVRPSPKEVVEARHKGQLVQTSIESHLKKEERRKVHEYAAKWLSS</sequence>
<evidence type="ECO:0000313" key="2">
    <source>
        <dbReference type="EMBL" id="DAD24374.1"/>
    </source>
</evidence>
<dbReference type="EMBL" id="DUZY01000001">
    <property type="protein sequence ID" value="DAD24374.1"/>
    <property type="molecule type" value="Genomic_DNA"/>
</dbReference>
<comment type="caution">
    <text evidence="2">The sequence shown here is derived from an EMBL/GenBank/DDBJ whole genome shotgun (WGS) entry which is preliminary data.</text>
</comment>
<accession>A0A822XS08</accession>
<dbReference type="AlphaFoldDB" id="A0A822XS08"/>
<reference evidence="2 3" key="1">
    <citation type="journal article" date="2020" name="Mol. Biol. Evol.">
        <title>Distinct Expression and Methylation Patterns for Genes with Different Fates following a Single Whole-Genome Duplication in Flowering Plants.</title>
        <authorList>
            <person name="Shi T."/>
            <person name="Rahmani R.S."/>
            <person name="Gugger P.F."/>
            <person name="Wang M."/>
            <person name="Li H."/>
            <person name="Zhang Y."/>
            <person name="Li Z."/>
            <person name="Wang Q."/>
            <person name="Van de Peer Y."/>
            <person name="Marchal K."/>
            <person name="Chen J."/>
        </authorList>
    </citation>
    <scope>NUCLEOTIDE SEQUENCE [LARGE SCALE GENOMIC DNA]</scope>
    <source>
        <tissue evidence="2">Leaf</tissue>
    </source>
</reference>
<organism evidence="2 3">
    <name type="scientific">Nelumbo nucifera</name>
    <name type="common">Sacred lotus</name>
    <dbReference type="NCBI Taxonomy" id="4432"/>
    <lineage>
        <taxon>Eukaryota</taxon>
        <taxon>Viridiplantae</taxon>
        <taxon>Streptophyta</taxon>
        <taxon>Embryophyta</taxon>
        <taxon>Tracheophyta</taxon>
        <taxon>Spermatophyta</taxon>
        <taxon>Magnoliopsida</taxon>
        <taxon>Proteales</taxon>
        <taxon>Nelumbonaceae</taxon>
        <taxon>Nelumbo</taxon>
    </lineage>
</organism>
<feature type="compositionally biased region" description="Polar residues" evidence="1">
    <location>
        <begin position="34"/>
        <end position="57"/>
    </location>
</feature>
<proteinExistence type="predicted"/>
<evidence type="ECO:0000313" key="3">
    <source>
        <dbReference type="Proteomes" id="UP000607653"/>
    </source>
</evidence>
<keyword evidence="3" id="KW-1185">Reference proteome</keyword>
<dbReference type="Proteomes" id="UP000607653">
    <property type="component" value="Unassembled WGS sequence"/>
</dbReference>
<protein>
    <submittedName>
        <fullName evidence="2">Uncharacterized protein</fullName>
    </submittedName>
</protein>
<name>A0A822XS08_NELNU</name>
<gene>
    <name evidence="2" type="ORF">HUJ06_025838</name>
</gene>